<name>A0AAD4QQ00_9AGAM</name>
<keyword evidence="1" id="KW-1133">Transmembrane helix</keyword>
<sequence>MSVSLPSANALIDHADDPRHIIYVSWVIPHFFPYMRGLLKELVNQPAQATFAQGLLEFVFSQPTSSGCHCLTLTANLRATFKAYGEMRVSIRDNQAWTAVSVAMIYFILTTDFHFAAPMSAHMKASHLAQLGMLNFQGPKFPDQFLQ</sequence>
<keyword evidence="1" id="KW-0812">Transmembrane</keyword>
<keyword evidence="1" id="KW-0472">Membrane</keyword>
<organism evidence="2 3">
    <name type="scientific">Multifurca ochricompacta</name>
    <dbReference type="NCBI Taxonomy" id="376703"/>
    <lineage>
        <taxon>Eukaryota</taxon>
        <taxon>Fungi</taxon>
        <taxon>Dikarya</taxon>
        <taxon>Basidiomycota</taxon>
        <taxon>Agaricomycotina</taxon>
        <taxon>Agaricomycetes</taxon>
        <taxon>Russulales</taxon>
        <taxon>Russulaceae</taxon>
        <taxon>Multifurca</taxon>
    </lineage>
</organism>
<dbReference type="EMBL" id="WTXG01000007">
    <property type="protein sequence ID" value="KAI0304282.1"/>
    <property type="molecule type" value="Genomic_DNA"/>
</dbReference>
<proteinExistence type="predicted"/>
<evidence type="ECO:0000313" key="3">
    <source>
        <dbReference type="Proteomes" id="UP001203297"/>
    </source>
</evidence>
<protein>
    <submittedName>
        <fullName evidence="2">Uncharacterized protein</fullName>
    </submittedName>
</protein>
<dbReference type="AlphaFoldDB" id="A0AAD4QQ00"/>
<keyword evidence="3" id="KW-1185">Reference proteome</keyword>
<gene>
    <name evidence="2" type="ORF">B0F90DRAFT_1815634</name>
</gene>
<dbReference type="Proteomes" id="UP001203297">
    <property type="component" value="Unassembled WGS sequence"/>
</dbReference>
<accession>A0AAD4QQ00</accession>
<comment type="caution">
    <text evidence="2">The sequence shown here is derived from an EMBL/GenBank/DDBJ whole genome shotgun (WGS) entry which is preliminary data.</text>
</comment>
<evidence type="ECO:0000256" key="1">
    <source>
        <dbReference type="SAM" id="Phobius"/>
    </source>
</evidence>
<evidence type="ECO:0000313" key="2">
    <source>
        <dbReference type="EMBL" id="KAI0304282.1"/>
    </source>
</evidence>
<reference evidence="2" key="1">
    <citation type="journal article" date="2022" name="New Phytol.">
        <title>Evolutionary transition to the ectomycorrhizal habit in the genomes of a hyperdiverse lineage of mushroom-forming fungi.</title>
        <authorList>
            <person name="Looney B."/>
            <person name="Miyauchi S."/>
            <person name="Morin E."/>
            <person name="Drula E."/>
            <person name="Courty P.E."/>
            <person name="Kohler A."/>
            <person name="Kuo A."/>
            <person name="LaButti K."/>
            <person name="Pangilinan J."/>
            <person name="Lipzen A."/>
            <person name="Riley R."/>
            <person name="Andreopoulos W."/>
            <person name="He G."/>
            <person name="Johnson J."/>
            <person name="Nolan M."/>
            <person name="Tritt A."/>
            <person name="Barry K.W."/>
            <person name="Grigoriev I.V."/>
            <person name="Nagy L.G."/>
            <person name="Hibbett D."/>
            <person name="Henrissat B."/>
            <person name="Matheny P.B."/>
            <person name="Labbe J."/>
            <person name="Martin F.M."/>
        </authorList>
    </citation>
    <scope>NUCLEOTIDE SEQUENCE</scope>
    <source>
        <strain evidence="2">BPL690</strain>
    </source>
</reference>
<feature type="transmembrane region" description="Helical" evidence="1">
    <location>
        <begin position="96"/>
        <end position="117"/>
    </location>
</feature>